<feature type="compositionally biased region" description="Basic and acidic residues" evidence="9">
    <location>
        <begin position="261"/>
        <end position="287"/>
    </location>
</feature>
<evidence type="ECO:0000313" key="12">
    <source>
        <dbReference type="EMBL" id="CAQ55501.1"/>
    </source>
</evidence>
<evidence type="ECO:0000256" key="6">
    <source>
        <dbReference type="ARBA" id="ARBA00023136"/>
    </source>
</evidence>
<dbReference type="GO" id="GO:0005886">
    <property type="term" value="C:plasma membrane"/>
    <property type="evidence" value="ECO:0007669"/>
    <property type="project" value="UniProtKB-SubCell"/>
</dbReference>
<feature type="region of interest" description="Disordered" evidence="9">
    <location>
        <begin position="163"/>
        <end position="192"/>
    </location>
</feature>
<feature type="domain" description="Trypanosome variant surface glycoprotein B-type N-terminal" evidence="11">
    <location>
        <begin position="63"/>
        <end position="256"/>
    </location>
</feature>
<dbReference type="Pfam" id="PF13206">
    <property type="entry name" value="VSG_B"/>
    <property type="match status" value="1"/>
</dbReference>
<organism evidence="12">
    <name type="scientific">Trypanosoma brucei brucei (strain 927/4 GUTat10.1)</name>
    <dbReference type="NCBI Taxonomy" id="185431"/>
    <lineage>
        <taxon>Eukaryota</taxon>
        <taxon>Discoba</taxon>
        <taxon>Euglenozoa</taxon>
        <taxon>Kinetoplastea</taxon>
        <taxon>Metakinetoplastina</taxon>
        <taxon>Trypanosomatida</taxon>
        <taxon>Trypanosomatidae</taxon>
        <taxon>Trypanosoma</taxon>
    </lineage>
</organism>
<sequence>MKVWKTVRFIVGAVLVMADASNAEGSLANEREFATLCGFVSLTHQIRESLYKVREKSEVDVILLQKKVADILFGTGISDVGSMKWKQYRQQDCGQDSGGRTFPGGETLVKDLICLCDGTDLQPRRDALCYAENTEQSRYTGWKNTLNHEKTWSRLQGKCEADHREGTPTRAEFEKKKEQLRSGIKGRKDKEGTYYTYGGNAKNGLQICNGIATTEADGICVLYKRGSDGDNTSGIEWLNKLEELVKIVEGMDQSTNSDAKTVVETETKEKPKENPKENPPSGRRDESTQGGSRYTPTATSTEANVSPARPAGEQKSYSQVISIPLRVLFSLIL</sequence>
<dbReference type="AlphaFoldDB" id="B2ZWB3"/>
<evidence type="ECO:0000256" key="8">
    <source>
        <dbReference type="ARBA" id="ARBA00023288"/>
    </source>
</evidence>
<evidence type="ECO:0000256" key="2">
    <source>
        <dbReference type="ARBA" id="ARBA00004609"/>
    </source>
</evidence>
<accession>B2ZWB3</accession>
<feature type="signal peptide" evidence="10">
    <location>
        <begin position="1"/>
        <end position="23"/>
    </location>
</feature>
<keyword evidence="6" id="KW-0472">Membrane</keyword>
<gene>
    <name evidence="12" type="ORF">Tb927.5.291b</name>
</gene>
<feature type="chain" id="PRO_5002786423" evidence="10">
    <location>
        <begin position="24"/>
        <end position="333"/>
    </location>
</feature>
<proteinExistence type="predicted"/>
<keyword evidence="7" id="KW-0325">Glycoprotein</keyword>
<keyword evidence="4" id="KW-0336">GPI-anchor</keyword>
<keyword evidence="5 10" id="KW-0732">Signal</keyword>
<evidence type="ECO:0000256" key="10">
    <source>
        <dbReference type="SAM" id="SignalP"/>
    </source>
</evidence>
<comment type="subcellular location">
    <subcellularLocation>
        <location evidence="2">Cell membrane</location>
        <topology evidence="2">Lipid-anchor</topology>
        <topology evidence="2">GPI-anchor</topology>
    </subcellularLocation>
</comment>
<dbReference type="GO" id="GO:0005768">
    <property type="term" value="C:endosome"/>
    <property type="evidence" value="ECO:0000314"/>
    <property type="project" value="GeneDB"/>
</dbReference>
<keyword evidence="3" id="KW-1003">Cell membrane</keyword>
<feature type="compositionally biased region" description="Polar residues" evidence="9">
    <location>
        <begin position="288"/>
        <end position="304"/>
    </location>
</feature>
<evidence type="ECO:0000259" key="11">
    <source>
        <dbReference type="Pfam" id="PF13206"/>
    </source>
</evidence>
<evidence type="ECO:0000256" key="1">
    <source>
        <dbReference type="ARBA" id="ARBA00002523"/>
    </source>
</evidence>
<evidence type="ECO:0000256" key="9">
    <source>
        <dbReference type="SAM" id="MobiDB-lite"/>
    </source>
</evidence>
<evidence type="ECO:0000256" key="5">
    <source>
        <dbReference type="ARBA" id="ARBA00022729"/>
    </source>
</evidence>
<comment type="function">
    <text evidence="1">VSG forms a coat on the surface of the parasite. The trypanosome evades the immune response of the host by expressing a series of antigenically distinct VSGs from an estimated 1000 VSG genes.</text>
</comment>
<dbReference type="EMBL" id="FM160648">
    <property type="protein sequence ID" value="CAQ55501.1"/>
    <property type="molecule type" value="Genomic_DNA"/>
</dbReference>
<evidence type="ECO:0000256" key="4">
    <source>
        <dbReference type="ARBA" id="ARBA00022622"/>
    </source>
</evidence>
<protein>
    <submittedName>
        <fullName evidence="12">Variant surface glycoprotein (VSG)-related, putative</fullName>
    </submittedName>
</protein>
<keyword evidence="8" id="KW-0449">Lipoprotein</keyword>
<feature type="region of interest" description="Disordered" evidence="9">
    <location>
        <begin position="252"/>
        <end position="316"/>
    </location>
</feature>
<dbReference type="GO" id="GO:0098552">
    <property type="term" value="C:side of membrane"/>
    <property type="evidence" value="ECO:0007669"/>
    <property type="project" value="UniProtKB-KW"/>
</dbReference>
<evidence type="ECO:0000256" key="7">
    <source>
        <dbReference type="ARBA" id="ARBA00023180"/>
    </source>
</evidence>
<name>B2ZWB3_TRYB2</name>
<dbReference type="VEuPathDB" id="TriTrypDB:Tb927.5.291b"/>
<evidence type="ECO:0000256" key="3">
    <source>
        <dbReference type="ARBA" id="ARBA00022475"/>
    </source>
</evidence>
<reference evidence="12" key="1">
    <citation type="journal article" date="2010" name="Eukaryot. Cell">
        <title>Multiple Genetic Mechanisms Lead to Loss of Functional TbAT1 Express ion in Drug-Resistant Trypanosomes.</title>
        <authorList>
            <person name="Stewart M.L."/>
            <person name="Burchmore R.J.S."/>
            <person name="Clucas C."/>
            <person name="Hertz-Fowler C."/>
            <person name="Brooks K."/>
            <person name="Tait A."/>
            <person name="MacLeod A."/>
            <person name="Turner M.R."/>
            <person name="De Koning H.P."/>
            <person name="Wong P.E."/>
            <person name="Barrett M.P."/>
        </authorList>
    </citation>
    <scope>NUCLEOTIDE SEQUENCE</scope>
    <source>
        <strain evidence="12">TREU 927/4 GUTat10.1</strain>
    </source>
</reference>
<dbReference type="InterPro" id="IPR025932">
    <property type="entry name" value="Trypano_VSG_B_N_dom"/>
</dbReference>